<evidence type="ECO:0000313" key="2">
    <source>
        <dbReference type="Proteomes" id="UP000692954"/>
    </source>
</evidence>
<sequence>MKFKNIKKIENSQRQLRITSSTIIEIIIETLTLISRKISQMNSQYFTIRFKQLHY</sequence>
<dbReference type="Proteomes" id="UP000692954">
    <property type="component" value="Unassembled WGS sequence"/>
</dbReference>
<protein>
    <submittedName>
        <fullName evidence="1">Uncharacterized protein</fullName>
    </submittedName>
</protein>
<gene>
    <name evidence="1" type="ORF">PSON_ATCC_30995.1.T2440032</name>
</gene>
<comment type="caution">
    <text evidence="1">The sequence shown here is derived from an EMBL/GenBank/DDBJ whole genome shotgun (WGS) entry which is preliminary data.</text>
</comment>
<accession>A0A8S1RRQ2</accession>
<name>A0A8S1RRQ2_9CILI</name>
<keyword evidence="2" id="KW-1185">Reference proteome</keyword>
<reference evidence="1" key="1">
    <citation type="submission" date="2021-01" db="EMBL/GenBank/DDBJ databases">
        <authorList>
            <consortium name="Genoscope - CEA"/>
            <person name="William W."/>
        </authorList>
    </citation>
    <scope>NUCLEOTIDE SEQUENCE</scope>
</reference>
<organism evidence="1 2">
    <name type="scientific">Paramecium sonneborni</name>
    <dbReference type="NCBI Taxonomy" id="65129"/>
    <lineage>
        <taxon>Eukaryota</taxon>
        <taxon>Sar</taxon>
        <taxon>Alveolata</taxon>
        <taxon>Ciliophora</taxon>
        <taxon>Intramacronucleata</taxon>
        <taxon>Oligohymenophorea</taxon>
        <taxon>Peniculida</taxon>
        <taxon>Parameciidae</taxon>
        <taxon>Paramecium</taxon>
    </lineage>
</organism>
<dbReference type="AlphaFoldDB" id="A0A8S1RRQ2"/>
<dbReference type="EMBL" id="CAJJDN010000244">
    <property type="protein sequence ID" value="CAD8129799.1"/>
    <property type="molecule type" value="Genomic_DNA"/>
</dbReference>
<evidence type="ECO:0000313" key="1">
    <source>
        <dbReference type="EMBL" id="CAD8129799.1"/>
    </source>
</evidence>
<proteinExistence type="predicted"/>